<evidence type="ECO:0000259" key="5">
    <source>
        <dbReference type="PROSITE" id="PS50102"/>
    </source>
</evidence>
<evidence type="ECO:0000313" key="6">
    <source>
        <dbReference type="EMBL" id="KAK7945353.1"/>
    </source>
</evidence>
<dbReference type="InterPro" id="IPR035979">
    <property type="entry name" value="RBD_domain_sf"/>
</dbReference>
<dbReference type="Proteomes" id="UP001460270">
    <property type="component" value="Unassembled WGS sequence"/>
</dbReference>
<feature type="domain" description="RRM" evidence="5">
    <location>
        <begin position="204"/>
        <end position="278"/>
    </location>
</feature>
<name>A0AAW0Q277_9GOBI</name>
<feature type="domain" description="RRM" evidence="5">
    <location>
        <begin position="382"/>
        <end position="457"/>
    </location>
</feature>
<feature type="domain" description="RRM" evidence="5">
    <location>
        <begin position="108"/>
        <end position="184"/>
    </location>
</feature>
<protein>
    <recommendedName>
        <fullName evidence="5">RRM domain-containing protein</fullName>
    </recommendedName>
</protein>
<feature type="region of interest" description="Disordered" evidence="4">
    <location>
        <begin position="457"/>
        <end position="487"/>
    </location>
</feature>
<gene>
    <name evidence="6" type="ORF">WMY93_001081</name>
</gene>
<dbReference type="Gene3D" id="3.30.70.330">
    <property type="match status" value="4"/>
</dbReference>
<dbReference type="InterPro" id="IPR000504">
    <property type="entry name" value="RRM_dom"/>
</dbReference>
<dbReference type="EMBL" id="JBBPFD010000001">
    <property type="protein sequence ID" value="KAK7945353.1"/>
    <property type="molecule type" value="Genomic_DNA"/>
</dbReference>
<evidence type="ECO:0000256" key="1">
    <source>
        <dbReference type="ARBA" id="ARBA00022737"/>
    </source>
</evidence>
<feature type="region of interest" description="Disordered" evidence="4">
    <location>
        <begin position="1"/>
        <end position="99"/>
    </location>
</feature>
<feature type="compositionally biased region" description="Basic residues" evidence="4">
    <location>
        <begin position="475"/>
        <end position="487"/>
    </location>
</feature>
<keyword evidence="1" id="KW-0677">Repeat</keyword>
<evidence type="ECO:0000256" key="4">
    <source>
        <dbReference type="SAM" id="MobiDB-lite"/>
    </source>
</evidence>
<dbReference type="PROSITE" id="PS50102">
    <property type="entry name" value="RRM"/>
    <property type="match status" value="4"/>
</dbReference>
<sequence length="498" mass="55441">MVGAEDATKTDCPEISDVSEEEKASTPEVVELEESKEVIEEDEMEKLKPEMETATAVSEESKCATPEAEQKTPNNGENNKTKKKAKRKQKATADSSPSKKTKLINDGYCVYFGNLNNSKFYQEIKNTLANYLMSQSLLVQDIRLDKAKKHAFVDLASEMDLNKALTLNGETLLDKPMKVSKAKVKEVDEVKVKNPKVKQAKNERTLFVQNIPLSATREDVLKVFPKATAVRFLGGTESPSKGIAFVEFQHKDQANAALKMNRKAQIQKHFLRVNVVQGAGKTEKISANKAKSEAPPSDTLFVYNLPNNVEEKHIRKIFKKAVQINIPQSDGKARGFAFVEFASVAHAETALKSAKDRQIFNRNLNVQFGLKSKKDEAQDSSKTLVILGLNETTTVNTLKEAFEGALSSRIFVNKDNGTSRKFGFVDFGSIESCRLAKESAEDIEIDGCKVTVAFARPKHTEDGDSREKVHMKEGRAHKKGKRPKVGKIFIKRRKEAAN</sequence>
<evidence type="ECO:0000313" key="7">
    <source>
        <dbReference type="Proteomes" id="UP001460270"/>
    </source>
</evidence>
<evidence type="ECO:0000256" key="3">
    <source>
        <dbReference type="PROSITE-ProRule" id="PRU00176"/>
    </source>
</evidence>
<reference evidence="7" key="1">
    <citation type="submission" date="2024-04" db="EMBL/GenBank/DDBJ databases">
        <title>Salinicola lusitanus LLJ914,a marine bacterium isolated from the Okinawa Trough.</title>
        <authorList>
            <person name="Li J."/>
        </authorList>
    </citation>
    <scope>NUCLEOTIDE SEQUENCE [LARGE SCALE GENOMIC DNA]</scope>
</reference>
<dbReference type="PANTHER" id="PTHR23236">
    <property type="entry name" value="EUKARYOTIC TRANSLATION INITIATION FACTOR 4B/4H"/>
    <property type="match status" value="1"/>
</dbReference>
<keyword evidence="7" id="KW-1185">Reference proteome</keyword>
<feature type="compositionally biased region" description="Basic and acidic residues" evidence="4">
    <location>
        <begin position="458"/>
        <end position="474"/>
    </location>
</feature>
<feature type="compositionally biased region" description="Basic and acidic residues" evidence="4">
    <location>
        <begin position="1"/>
        <end position="12"/>
    </location>
</feature>
<dbReference type="Pfam" id="PF00076">
    <property type="entry name" value="RRM_1"/>
    <property type="match status" value="3"/>
</dbReference>
<dbReference type="SUPFAM" id="SSF54928">
    <property type="entry name" value="RNA-binding domain, RBD"/>
    <property type="match status" value="3"/>
</dbReference>
<comment type="caution">
    <text evidence="6">The sequence shown here is derived from an EMBL/GenBank/DDBJ whole genome shotgun (WGS) entry which is preliminary data.</text>
</comment>
<evidence type="ECO:0000256" key="2">
    <source>
        <dbReference type="ARBA" id="ARBA00022884"/>
    </source>
</evidence>
<dbReference type="SMART" id="SM00360">
    <property type="entry name" value="RRM"/>
    <property type="match status" value="4"/>
</dbReference>
<organism evidence="6 7">
    <name type="scientific">Mugilogobius chulae</name>
    <name type="common">yellowstripe goby</name>
    <dbReference type="NCBI Taxonomy" id="88201"/>
    <lineage>
        <taxon>Eukaryota</taxon>
        <taxon>Metazoa</taxon>
        <taxon>Chordata</taxon>
        <taxon>Craniata</taxon>
        <taxon>Vertebrata</taxon>
        <taxon>Euteleostomi</taxon>
        <taxon>Actinopterygii</taxon>
        <taxon>Neopterygii</taxon>
        <taxon>Teleostei</taxon>
        <taxon>Neoteleostei</taxon>
        <taxon>Acanthomorphata</taxon>
        <taxon>Gobiaria</taxon>
        <taxon>Gobiiformes</taxon>
        <taxon>Gobioidei</taxon>
        <taxon>Gobiidae</taxon>
        <taxon>Gobionellinae</taxon>
        <taxon>Mugilogobius</taxon>
    </lineage>
</organism>
<proteinExistence type="predicted"/>
<feature type="compositionally biased region" description="Basic residues" evidence="4">
    <location>
        <begin position="81"/>
        <end position="90"/>
    </location>
</feature>
<dbReference type="AlphaFoldDB" id="A0AAW0Q277"/>
<dbReference type="InterPro" id="IPR012677">
    <property type="entry name" value="Nucleotide-bd_a/b_plait_sf"/>
</dbReference>
<feature type="domain" description="RRM" evidence="5">
    <location>
        <begin position="298"/>
        <end position="371"/>
    </location>
</feature>
<accession>A0AAW0Q277</accession>
<keyword evidence="2 3" id="KW-0694">RNA-binding</keyword>
<dbReference type="GO" id="GO:0003723">
    <property type="term" value="F:RNA binding"/>
    <property type="evidence" value="ECO:0007669"/>
    <property type="project" value="UniProtKB-UniRule"/>
</dbReference>
<dbReference type="PANTHER" id="PTHR23236:SF119">
    <property type="entry name" value="NUCLEAR RNA-BINDING PROTEIN SART-3"/>
    <property type="match status" value="1"/>
</dbReference>